<evidence type="ECO:0000259" key="5">
    <source>
        <dbReference type="PROSITE" id="PS50949"/>
    </source>
</evidence>
<evidence type="ECO:0000256" key="4">
    <source>
        <dbReference type="SAM" id="MobiDB-lite"/>
    </source>
</evidence>
<dbReference type="SMART" id="SM00895">
    <property type="entry name" value="FCD"/>
    <property type="match status" value="1"/>
</dbReference>
<dbReference type="RefSeq" id="WP_160551384.1">
    <property type="nucleotide sequence ID" value="NZ_CP047650.1"/>
</dbReference>
<dbReference type="AlphaFoldDB" id="A0A857J2J8"/>
<dbReference type="SUPFAM" id="SSF46785">
    <property type="entry name" value="Winged helix' DNA-binding domain"/>
    <property type="match status" value="1"/>
</dbReference>
<dbReference type="SUPFAM" id="SSF48008">
    <property type="entry name" value="GntR ligand-binding domain-like"/>
    <property type="match status" value="1"/>
</dbReference>
<dbReference type="GO" id="GO:0003700">
    <property type="term" value="F:DNA-binding transcription factor activity"/>
    <property type="evidence" value="ECO:0007669"/>
    <property type="project" value="InterPro"/>
</dbReference>
<evidence type="ECO:0000256" key="2">
    <source>
        <dbReference type="ARBA" id="ARBA00023125"/>
    </source>
</evidence>
<dbReference type="KEGG" id="xyk:GT347_07590"/>
<evidence type="ECO:0000313" key="6">
    <source>
        <dbReference type="EMBL" id="QHI97867.1"/>
    </source>
</evidence>
<dbReference type="InterPro" id="IPR036388">
    <property type="entry name" value="WH-like_DNA-bd_sf"/>
</dbReference>
<sequence>MRTATAPVDDSETPVSDETIYERLVAAILDQRLPPGTKLVSDRLAQAFGVSRTRIHPVLVRLANERIVTFTPRRGAAVAQPTVEEAREVFEVRRMIEPRLVALFIEAASSEALQSLADCIADEEAAHAAGDTVRAVRLTGEFHLRIAEGSGHQTLGRILRELVFRTSLIIMRYGTEPGSRPQPGPACACQEHRRLLDAIRLGDATEAARFMREHLEQIESQLRFGQRPAGPPDLASLFGPAPTA</sequence>
<dbReference type="Gene3D" id="1.10.10.10">
    <property type="entry name" value="Winged helix-like DNA-binding domain superfamily/Winged helix DNA-binding domain"/>
    <property type="match status" value="1"/>
</dbReference>
<name>A0A857J2J8_9BURK</name>
<gene>
    <name evidence="6" type="ORF">GT347_07590</name>
</gene>
<keyword evidence="2" id="KW-0238">DNA-binding</keyword>
<dbReference type="Pfam" id="PF07729">
    <property type="entry name" value="FCD"/>
    <property type="match status" value="1"/>
</dbReference>
<dbReference type="PROSITE" id="PS50949">
    <property type="entry name" value="HTH_GNTR"/>
    <property type="match status" value="1"/>
</dbReference>
<dbReference type="InterPro" id="IPR011711">
    <property type="entry name" value="GntR_C"/>
</dbReference>
<dbReference type="EMBL" id="CP047650">
    <property type="protein sequence ID" value="QHI97867.1"/>
    <property type="molecule type" value="Genomic_DNA"/>
</dbReference>
<dbReference type="SMART" id="SM00345">
    <property type="entry name" value="HTH_GNTR"/>
    <property type="match status" value="1"/>
</dbReference>
<dbReference type="InterPro" id="IPR008920">
    <property type="entry name" value="TF_FadR/GntR_C"/>
</dbReference>
<organism evidence="6 7">
    <name type="scientific">Xylophilus rhododendri</name>
    <dbReference type="NCBI Taxonomy" id="2697032"/>
    <lineage>
        <taxon>Bacteria</taxon>
        <taxon>Pseudomonadati</taxon>
        <taxon>Pseudomonadota</taxon>
        <taxon>Betaproteobacteria</taxon>
        <taxon>Burkholderiales</taxon>
        <taxon>Xylophilus</taxon>
    </lineage>
</organism>
<dbReference type="Gene3D" id="1.20.120.530">
    <property type="entry name" value="GntR ligand-binding domain-like"/>
    <property type="match status" value="1"/>
</dbReference>
<keyword evidence="3" id="KW-0804">Transcription</keyword>
<dbReference type="InterPro" id="IPR036390">
    <property type="entry name" value="WH_DNA-bd_sf"/>
</dbReference>
<dbReference type="InterPro" id="IPR000524">
    <property type="entry name" value="Tscrpt_reg_HTH_GntR"/>
</dbReference>
<keyword evidence="1" id="KW-0805">Transcription regulation</keyword>
<dbReference type="PANTHER" id="PTHR43537">
    <property type="entry name" value="TRANSCRIPTIONAL REGULATOR, GNTR FAMILY"/>
    <property type="match status" value="1"/>
</dbReference>
<evidence type="ECO:0000313" key="7">
    <source>
        <dbReference type="Proteomes" id="UP000464787"/>
    </source>
</evidence>
<protein>
    <submittedName>
        <fullName evidence="6">FCD domain-containing protein</fullName>
    </submittedName>
</protein>
<dbReference type="Pfam" id="PF00392">
    <property type="entry name" value="GntR"/>
    <property type="match status" value="1"/>
</dbReference>
<dbReference type="Proteomes" id="UP000464787">
    <property type="component" value="Chromosome"/>
</dbReference>
<proteinExistence type="predicted"/>
<feature type="region of interest" description="Disordered" evidence="4">
    <location>
        <begin position="224"/>
        <end position="244"/>
    </location>
</feature>
<accession>A0A857J2J8</accession>
<dbReference type="GO" id="GO:0003677">
    <property type="term" value="F:DNA binding"/>
    <property type="evidence" value="ECO:0007669"/>
    <property type="project" value="UniProtKB-KW"/>
</dbReference>
<feature type="domain" description="HTH gntR-type" evidence="5">
    <location>
        <begin position="14"/>
        <end position="81"/>
    </location>
</feature>
<keyword evidence="7" id="KW-1185">Reference proteome</keyword>
<dbReference type="PANTHER" id="PTHR43537:SF53">
    <property type="entry name" value="HTH-TYPE TRANSCRIPTIONAL REPRESSOR NANR"/>
    <property type="match status" value="1"/>
</dbReference>
<evidence type="ECO:0000256" key="3">
    <source>
        <dbReference type="ARBA" id="ARBA00023163"/>
    </source>
</evidence>
<reference evidence="6 7" key="1">
    <citation type="submission" date="2020-01" db="EMBL/GenBank/DDBJ databases">
        <title>Genome sequencing of strain KACC 21265.</title>
        <authorList>
            <person name="Heo J."/>
            <person name="Kim S.-J."/>
            <person name="Kim J.-S."/>
            <person name="Hong S.-B."/>
            <person name="Kwon S.-W."/>
        </authorList>
    </citation>
    <scope>NUCLEOTIDE SEQUENCE [LARGE SCALE GENOMIC DNA]</scope>
    <source>
        <strain evidence="6 7">KACC 21265</strain>
    </source>
</reference>
<evidence type="ECO:0000256" key="1">
    <source>
        <dbReference type="ARBA" id="ARBA00023015"/>
    </source>
</evidence>